<dbReference type="InterPro" id="IPR058498">
    <property type="entry name" value="DUF8185"/>
</dbReference>
<protein>
    <submittedName>
        <fullName evidence="3">Uncharacterized protein</fullName>
    </submittedName>
</protein>
<feature type="domain" description="DUF8010" evidence="1">
    <location>
        <begin position="19"/>
        <end position="108"/>
    </location>
</feature>
<gene>
    <name evidence="3" type="ORF">MDUV_06040</name>
</gene>
<dbReference type="InterPro" id="IPR016601">
    <property type="entry name" value="UCP012637"/>
</dbReference>
<dbReference type="Pfam" id="PF26035">
    <property type="entry name" value="DUF8010"/>
    <property type="match status" value="1"/>
</dbReference>
<dbReference type="KEGG" id="mdu:MDUV_06040"/>
<keyword evidence="4" id="KW-1185">Reference proteome</keyword>
<evidence type="ECO:0000313" key="4">
    <source>
        <dbReference type="Proteomes" id="UP000467006"/>
    </source>
</evidence>
<evidence type="ECO:0000259" key="1">
    <source>
        <dbReference type="Pfam" id="PF26035"/>
    </source>
</evidence>
<reference evidence="3 4" key="1">
    <citation type="journal article" date="2019" name="Emerg. Microbes Infect.">
        <title>Comprehensive subspecies identification of 175 nontuberculous mycobacteria species based on 7547 genomic profiles.</title>
        <authorList>
            <person name="Matsumoto Y."/>
            <person name="Kinjo T."/>
            <person name="Motooka D."/>
            <person name="Nabeya D."/>
            <person name="Jung N."/>
            <person name="Uechi K."/>
            <person name="Horii T."/>
            <person name="Iida T."/>
            <person name="Fujita J."/>
            <person name="Nakamura S."/>
        </authorList>
    </citation>
    <scope>NUCLEOTIDE SEQUENCE [LARGE SCALE GENOMIC DNA]</scope>
    <source>
        <strain evidence="3 4">JCM 6396</strain>
    </source>
</reference>
<dbReference type="PIRSF" id="PIRSF012637">
    <property type="entry name" value="UCP012637"/>
    <property type="match status" value="1"/>
</dbReference>
<name>A0A7I7JWR7_9MYCO</name>
<sequence length="222" mass="23304">MAEERGVWLGPDAGVQSRTAQRDDLATFVDRARRLDESAVIRLRGRGDTLIVAWVATGFDVLASRVVTGRVRPADLCAGADALSAGLAAMTPDGHVDPGFSMDSAWRGALPPDTGFVHLDDVPAAAVRDLAQRGSQLAQEHASAHGPPTSLLDQEVLHVSAGPGAEAAGVPMRCVLALAGMGFVPSSAEDVVRVRATPAWLRVDARFGTVYQRRGAPAVVLR</sequence>
<dbReference type="EMBL" id="AP022563">
    <property type="protein sequence ID" value="BBX15744.1"/>
    <property type="molecule type" value="Genomic_DNA"/>
</dbReference>
<dbReference type="Pfam" id="PF26572">
    <property type="entry name" value="DUF8185"/>
    <property type="match status" value="1"/>
</dbReference>
<evidence type="ECO:0000259" key="2">
    <source>
        <dbReference type="Pfam" id="PF26572"/>
    </source>
</evidence>
<dbReference type="InterPro" id="IPR058323">
    <property type="entry name" value="DUF8010"/>
</dbReference>
<proteinExistence type="predicted"/>
<evidence type="ECO:0000313" key="3">
    <source>
        <dbReference type="EMBL" id="BBX15744.1"/>
    </source>
</evidence>
<feature type="domain" description="DUF8185" evidence="2">
    <location>
        <begin position="111"/>
        <end position="216"/>
    </location>
</feature>
<dbReference type="Proteomes" id="UP000467006">
    <property type="component" value="Chromosome"/>
</dbReference>
<organism evidence="3 4">
    <name type="scientific">Mycolicibacterium duvalii</name>
    <dbReference type="NCBI Taxonomy" id="39688"/>
    <lineage>
        <taxon>Bacteria</taxon>
        <taxon>Bacillati</taxon>
        <taxon>Actinomycetota</taxon>
        <taxon>Actinomycetes</taxon>
        <taxon>Mycobacteriales</taxon>
        <taxon>Mycobacteriaceae</taxon>
        <taxon>Mycolicibacterium</taxon>
    </lineage>
</organism>
<accession>A0A7I7JWR7</accession>
<dbReference type="AlphaFoldDB" id="A0A7I7JWR7"/>